<protein>
    <submittedName>
        <fullName evidence="2">Uncharacterized protein</fullName>
    </submittedName>
</protein>
<keyword evidence="3" id="KW-1185">Reference proteome</keyword>
<sequence length="125" mass="14505">MSYYSSYYSHSSSSDGQESGHRYQTESHTAPDGSTVVRTAEQKLGEPPVYEEWRYDSQGQEYLPSSGGGQKRITELDEDQKQDEEYQNDDEQNEDEQDDDVQDEYDFQDEEDYPAGSTRDRKGWC</sequence>
<dbReference type="AlphaFoldDB" id="A0A4S3JPC9"/>
<comment type="caution">
    <text evidence="2">The sequence shown here is derived from an EMBL/GenBank/DDBJ whole genome shotgun (WGS) entry which is preliminary data.</text>
</comment>
<evidence type="ECO:0000256" key="1">
    <source>
        <dbReference type="SAM" id="MobiDB-lite"/>
    </source>
</evidence>
<dbReference type="VEuPathDB" id="FungiDB:EYZ11_003863"/>
<proteinExistence type="predicted"/>
<gene>
    <name evidence="2" type="ORF">EYZ11_003863</name>
</gene>
<dbReference type="Proteomes" id="UP000308092">
    <property type="component" value="Unassembled WGS sequence"/>
</dbReference>
<feature type="compositionally biased region" description="Low complexity" evidence="1">
    <location>
        <begin position="1"/>
        <end position="14"/>
    </location>
</feature>
<accession>A0A4S3JPC9</accession>
<feature type="compositionally biased region" description="Acidic residues" evidence="1">
    <location>
        <begin position="76"/>
        <end position="113"/>
    </location>
</feature>
<name>A0A4S3JPC9_9EURO</name>
<organism evidence="2 3">
    <name type="scientific">Aspergillus tanneri</name>
    <dbReference type="NCBI Taxonomy" id="1220188"/>
    <lineage>
        <taxon>Eukaryota</taxon>
        <taxon>Fungi</taxon>
        <taxon>Dikarya</taxon>
        <taxon>Ascomycota</taxon>
        <taxon>Pezizomycotina</taxon>
        <taxon>Eurotiomycetes</taxon>
        <taxon>Eurotiomycetidae</taxon>
        <taxon>Eurotiales</taxon>
        <taxon>Aspergillaceae</taxon>
        <taxon>Aspergillus</taxon>
        <taxon>Aspergillus subgen. Circumdati</taxon>
    </lineage>
</organism>
<evidence type="ECO:0000313" key="3">
    <source>
        <dbReference type="Proteomes" id="UP000308092"/>
    </source>
</evidence>
<reference evidence="2 3" key="1">
    <citation type="submission" date="2019-03" db="EMBL/GenBank/DDBJ databases">
        <title>The genome sequence of a newly discovered highly antifungal drug resistant Aspergillus species, Aspergillus tanneri NIH 1004.</title>
        <authorList>
            <person name="Mounaud S."/>
            <person name="Singh I."/>
            <person name="Joardar V."/>
            <person name="Pakala S."/>
            <person name="Pakala S."/>
            <person name="Venepally P."/>
            <person name="Hoover J."/>
            <person name="Nierman W."/>
            <person name="Chung J."/>
            <person name="Losada L."/>
        </authorList>
    </citation>
    <scope>NUCLEOTIDE SEQUENCE [LARGE SCALE GENOMIC DNA]</scope>
    <source>
        <strain evidence="2 3">NIH1004</strain>
    </source>
</reference>
<evidence type="ECO:0000313" key="2">
    <source>
        <dbReference type="EMBL" id="THC96658.1"/>
    </source>
</evidence>
<feature type="region of interest" description="Disordered" evidence="1">
    <location>
        <begin position="1"/>
        <end position="125"/>
    </location>
</feature>
<dbReference type="EMBL" id="SOSA01000104">
    <property type="protein sequence ID" value="THC96658.1"/>
    <property type="molecule type" value="Genomic_DNA"/>
</dbReference>